<evidence type="ECO:0000256" key="5">
    <source>
        <dbReference type="ARBA" id="ARBA00022475"/>
    </source>
</evidence>
<evidence type="ECO:0000259" key="10">
    <source>
        <dbReference type="PROSITE" id="PS50928"/>
    </source>
</evidence>
<keyword evidence="12" id="KW-1185">Reference proteome</keyword>
<evidence type="ECO:0000256" key="4">
    <source>
        <dbReference type="ARBA" id="ARBA00022448"/>
    </source>
</evidence>
<organism evidence="11 12">
    <name type="scientific">Sulfurospirillum deleyianum (strain ATCC 51133 / DSM 6946 / 5175)</name>
    <dbReference type="NCBI Taxonomy" id="525898"/>
    <lineage>
        <taxon>Bacteria</taxon>
        <taxon>Pseudomonadati</taxon>
        <taxon>Campylobacterota</taxon>
        <taxon>Epsilonproteobacteria</taxon>
        <taxon>Campylobacterales</taxon>
        <taxon>Sulfurospirillaceae</taxon>
        <taxon>Sulfurospirillum</taxon>
    </lineage>
</organism>
<dbReference type="GO" id="GO:0005886">
    <property type="term" value="C:plasma membrane"/>
    <property type="evidence" value="ECO:0007669"/>
    <property type="project" value="UniProtKB-SubCell"/>
</dbReference>
<dbReference type="STRING" id="525898.Sdel_1857"/>
<dbReference type="PROSITE" id="PS50928">
    <property type="entry name" value="ABC_TM1"/>
    <property type="match status" value="1"/>
</dbReference>
<dbReference type="KEGG" id="sdl:Sdel_1857"/>
<dbReference type="Pfam" id="PF11812">
    <property type="entry name" value="DUF3333"/>
    <property type="match status" value="2"/>
</dbReference>
<feature type="transmembrane region" description="Helical" evidence="9">
    <location>
        <begin position="361"/>
        <end position="381"/>
    </location>
</feature>
<dbReference type="HOGENOM" id="CLU_033621_2_1_7"/>
<evidence type="ECO:0000256" key="8">
    <source>
        <dbReference type="ARBA" id="ARBA00023136"/>
    </source>
</evidence>
<comment type="caution">
    <text evidence="9">Lacks conserved residue(s) required for the propagation of feature annotation.</text>
</comment>
<dbReference type="Pfam" id="PF00528">
    <property type="entry name" value="BPD_transp_1"/>
    <property type="match status" value="1"/>
</dbReference>
<proteinExistence type="inferred from homology"/>
<evidence type="ECO:0000256" key="3">
    <source>
        <dbReference type="ARBA" id="ARBA00016864"/>
    </source>
</evidence>
<evidence type="ECO:0000256" key="9">
    <source>
        <dbReference type="RuleBase" id="RU363043"/>
    </source>
</evidence>
<evidence type="ECO:0000313" key="12">
    <source>
        <dbReference type="Proteomes" id="UP000002222"/>
    </source>
</evidence>
<dbReference type="Proteomes" id="UP000002222">
    <property type="component" value="Chromosome"/>
</dbReference>
<dbReference type="OrthoDB" id="9807065at2"/>
<keyword evidence="8 9" id="KW-0472">Membrane</keyword>
<keyword evidence="7 9" id="KW-1133">Transmembrane helix</keyword>
<evidence type="ECO:0000256" key="2">
    <source>
        <dbReference type="ARBA" id="ARBA00007069"/>
    </source>
</evidence>
<feature type="domain" description="ABC transmembrane type-1" evidence="10">
    <location>
        <begin position="171"/>
        <end position="378"/>
    </location>
</feature>
<keyword evidence="6 9" id="KW-0812">Transmembrane</keyword>
<comment type="similarity">
    <text evidence="2 9">Belongs to the binding-protein-dependent transport system permease family. CysTW subfamily.</text>
</comment>
<dbReference type="EMBL" id="CP001816">
    <property type="protein sequence ID" value="ACZ12872.1"/>
    <property type="molecule type" value="Genomic_DNA"/>
</dbReference>
<dbReference type="InterPro" id="IPR035906">
    <property type="entry name" value="MetI-like_sf"/>
</dbReference>
<accession>D1B452</accession>
<evidence type="ECO:0000256" key="6">
    <source>
        <dbReference type="ARBA" id="ARBA00022692"/>
    </source>
</evidence>
<evidence type="ECO:0000256" key="1">
    <source>
        <dbReference type="ARBA" id="ARBA00004651"/>
    </source>
</evidence>
<feature type="transmembrane region" description="Helical" evidence="9">
    <location>
        <begin position="216"/>
        <end position="238"/>
    </location>
</feature>
<dbReference type="InterPro" id="IPR024573">
    <property type="entry name" value="DUF3333"/>
</dbReference>
<dbReference type="InterPro" id="IPR000515">
    <property type="entry name" value="MetI-like"/>
</dbReference>
<keyword evidence="5 9" id="KW-1003">Cell membrane</keyword>
<dbReference type="Gene3D" id="1.10.3720.10">
    <property type="entry name" value="MetI-like"/>
    <property type="match status" value="1"/>
</dbReference>
<name>D1B452_SULD5</name>
<dbReference type="GO" id="GO:0005315">
    <property type="term" value="F:phosphate transmembrane transporter activity"/>
    <property type="evidence" value="ECO:0007669"/>
    <property type="project" value="InterPro"/>
</dbReference>
<dbReference type="eggNOG" id="COG0581">
    <property type="taxonomic scope" value="Bacteria"/>
</dbReference>
<dbReference type="PANTHER" id="PTHR43470:SF5">
    <property type="entry name" value="PHOSPHATE TRANSPORT SYSTEM PERMEASE PROTEIN PSTA"/>
    <property type="match status" value="1"/>
</dbReference>
<dbReference type="SUPFAM" id="SSF161098">
    <property type="entry name" value="MetI-like"/>
    <property type="match status" value="1"/>
</dbReference>
<comment type="subcellular location">
    <subcellularLocation>
        <location evidence="1 9">Cell membrane</location>
        <topology evidence="1 9">Multi-pass membrane protein</topology>
    </subcellularLocation>
</comment>
<reference evidence="12" key="1">
    <citation type="submission" date="2009-11" db="EMBL/GenBank/DDBJ databases">
        <title>The complete genome of Sulfurospirillum deleyianum DSM 6946.</title>
        <authorList>
            <consortium name="US DOE Joint Genome Institute (JGI-PGF)"/>
            <person name="Lucas S."/>
            <person name="Copeland A."/>
            <person name="Lapidus A."/>
            <person name="Glavina del Rio T."/>
            <person name="Dalin E."/>
            <person name="Tice H."/>
            <person name="Bruce D."/>
            <person name="Goodwin L."/>
            <person name="Pitluck S."/>
            <person name="Kyrpides N."/>
            <person name="Mavromatis K."/>
            <person name="Ivanova N."/>
            <person name="Ovchinnikova G."/>
            <person name="Munk A.C."/>
            <person name="Lu M."/>
            <person name="Brettin T."/>
            <person name="Detter J.C."/>
            <person name="Han C."/>
            <person name="Tapia R."/>
            <person name="Larimer F."/>
            <person name="Land M."/>
            <person name="Hauser L."/>
            <person name="Markowitz V."/>
            <person name="Cheng J.F."/>
            <person name="Hugenholtz P."/>
            <person name="Woyke T."/>
            <person name="Wu D."/>
            <person name="Aumann P."/>
            <person name="Schneider S."/>
            <person name="Lang E."/>
            <person name="Spring S."/>
            <person name="Klenk H.P."/>
            <person name="Eisen J.A."/>
        </authorList>
    </citation>
    <scope>NUCLEOTIDE SEQUENCE [LARGE SCALE GENOMIC DNA]</scope>
    <source>
        <strain evidence="12">ATCC 51133 / DSM 6946 / 5175</strain>
    </source>
</reference>
<dbReference type="InterPro" id="IPR005672">
    <property type="entry name" value="Phosphate_PstA"/>
</dbReference>
<dbReference type="NCBIfam" id="TIGR00974">
    <property type="entry name" value="3a0107s02c"/>
    <property type="match status" value="1"/>
</dbReference>
<sequence length="389" mass="42882">MPNDKNYFYIPQIKKRNQKAALFKSLTILAIVFSISFLVFFLTDIVRAGYPAFTQTYIQMEVEINEEVAQNPYGALKGKNLKIASRAWLRDLPNLIKENPSWMNTTQILWVLANSEVDQYVKGKESRTKESERAYVDELRAEGKVERKFNTIFMTTGDSKIPENSGIYASIVGTVLTVIVTMAIAFPIGVMTAIYLEEFAPDNRFTQIIEVNINNLAAIPSILFGLLGLAIFINFFGVPRSSPLVGGMTLALMCLPVIIVSSKAALKSVPSSIRQAGFGLGLTKWQIVRDHVLPLAMPGIMTGSIISIAHALGETAPLIIVGMIAFVPDAATSITDASTVLPAQIFTWAGMPEKAYLERTAAGIIVLLVVLLSLNAVAVYLRRKFERKW</sequence>
<dbReference type="RefSeq" id="WP_012857620.1">
    <property type="nucleotide sequence ID" value="NC_013512.1"/>
</dbReference>
<keyword evidence="4" id="KW-0813">Transport</keyword>
<dbReference type="GO" id="GO:0035435">
    <property type="term" value="P:phosphate ion transmembrane transport"/>
    <property type="evidence" value="ECO:0007669"/>
    <property type="project" value="InterPro"/>
</dbReference>
<feature type="transmembrane region" description="Helical" evidence="9">
    <location>
        <begin position="21"/>
        <end position="42"/>
    </location>
</feature>
<dbReference type="AlphaFoldDB" id="D1B452"/>
<reference evidence="11 12" key="2">
    <citation type="journal article" date="2010" name="Stand. Genomic Sci.">
        <title>Complete genome sequence of Sulfurospirillum deleyianum type strain (5175).</title>
        <authorList>
            <person name="Sikorski J."/>
            <person name="Lapidus A."/>
            <person name="Copeland A."/>
            <person name="Glavina Del Rio T."/>
            <person name="Nolan M."/>
            <person name="Lucas S."/>
            <person name="Chen F."/>
            <person name="Tice H."/>
            <person name="Cheng J.F."/>
            <person name="Saunders E."/>
            <person name="Bruce D."/>
            <person name="Goodwin L."/>
            <person name="Pitluck S."/>
            <person name="Ovchinnikova G."/>
            <person name="Pati A."/>
            <person name="Ivanova N."/>
            <person name="Mavromatis K."/>
            <person name="Chen A."/>
            <person name="Palaniappan K."/>
            <person name="Chain P."/>
            <person name="Land M."/>
            <person name="Hauser L."/>
            <person name="Chang Y.J."/>
            <person name="Jeffries C.D."/>
            <person name="Brettin T."/>
            <person name="Detter J.C."/>
            <person name="Han C."/>
            <person name="Rohde M."/>
            <person name="Lang E."/>
            <person name="Spring S."/>
            <person name="Goker M."/>
            <person name="Bristow J."/>
            <person name="Eisen J.A."/>
            <person name="Markowitz V."/>
            <person name="Hugenholtz P."/>
            <person name="Kyrpides N.C."/>
            <person name="Klenk H.P."/>
        </authorList>
    </citation>
    <scope>NUCLEOTIDE SEQUENCE [LARGE SCALE GENOMIC DNA]</scope>
    <source>
        <strain evidence="12">ATCC 51133 / DSM 6946 / 5175</strain>
    </source>
</reference>
<dbReference type="CDD" id="cd06261">
    <property type="entry name" value="TM_PBP2"/>
    <property type="match status" value="1"/>
</dbReference>
<feature type="transmembrane region" description="Helical" evidence="9">
    <location>
        <begin position="244"/>
        <end position="266"/>
    </location>
</feature>
<feature type="transmembrane region" description="Helical" evidence="9">
    <location>
        <begin position="167"/>
        <end position="196"/>
    </location>
</feature>
<protein>
    <recommendedName>
        <fullName evidence="3 9">Phosphate transport system permease protein PstA</fullName>
    </recommendedName>
</protein>
<dbReference type="PANTHER" id="PTHR43470">
    <property type="entry name" value="PHOSPHATE TRANSPORT SYSTEM PERMEASE PROTEIN PSTA-RELATED"/>
    <property type="match status" value="1"/>
</dbReference>
<gene>
    <name evidence="11" type="ordered locus">Sdel_1857</name>
</gene>
<evidence type="ECO:0000256" key="7">
    <source>
        <dbReference type="ARBA" id="ARBA00022989"/>
    </source>
</evidence>
<evidence type="ECO:0000313" key="11">
    <source>
        <dbReference type="EMBL" id="ACZ12872.1"/>
    </source>
</evidence>